<protein>
    <submittedName>
        <fullName evidence="2">Uncharacterized protein</fullName>
    </submittedName>
</protein>
<dbReference type="Proteomes" id="UP000658997">
    <property type="component" value="Unassembled WGS sequence"/>
</dbReference>
<feature type="compositionally biased region" description="Basic and acidic residues" evidence="1">
    <location>
        <begin position="112"/>
        <end position="125"/>
    </location>
</feature>
<evidence type="ECO:0000313" key="2">
    <source>
        <dbReference type="EMBL" id="SAM83105.1"/>
    </source>
</evidence>
<feature type="region of interest" description="Disordered" evidence="1">
    <location>
        <begin position="108"/>
        <end position="130"/>
    </location>
</feature>
<feature type="compositionally biased region" description="Low complexity" evidence="1">
    <location>
        <begin position="36"/>
        <end position="50"/>
    </location>
</feature>
<proteinExistence type="predicted"/>
<dbReference type="EMBL" id="LT558125">
    <property type="protein sequence ID" value="SAM83105.1"/>
    <property type="molecule type" value="Genomic_DNA"/>
</dbReference>
<evidence type="ECO:0000313" key="4">
    <source>
        <dbReference type="Proteomes" id="UP000179920"/>
    </source>
</evidence>
<reference evidence="2" key="2">
    <citation type="submission" date="2016-04" db="EMBL/GenBank/DDBJ databases">
        <authorList>
            <person name="Evans L.H."/>
            <person name="Alamgir A."/>
            <person name="Owens N."/>
            <person name="Weber N.D."/>
            <person name="Virtaneva K."/>
            <person name="Barbian K."/>
            <person name="Babar A."/>
            <person name="Rosenke K."/>
        </authorList>
    </citation>
    <scope>NUCLEOTIDE SEQUENCE</scope>
    <source>
        <strain evidence="2">UB2112</strain>
    </source>
</reference>
<gene>
    <name evidence="3" type="ORF">UBRO2_00764</name>
    <name evidence="2" type="ORF">UBRO_03663</name>
</gene>
<keyword evidence="5" id="KW-1185">Reference proteome</keyword>
<dbReference type="Proteomes" id="UP000179920">
    <property type="component" value="Chromosome IX"/>
</dbReference>
<reference evidence="4" key="1">
    <citation type="submission" date="2016-04" db="EMBL/GenBank/DDBJ databases">
        <authorList>
            <person name="Guldener U."/>
            <person name="Guldener U."/>
        </authorList>
    </citation>
    <scope>NUCLEOTIDE SEQUENCE [LARGE SCALE GENOMIC DNA]</scope>
    <source>
        <strain evidence="4">UB2112</strain>
    </source>
</reference>
<evidence type="ECO:0000313" key="5">
    <source>
        <dbReference type="Proteomes" id="UP000658997"/>
    </source>
</evidence>
<accession>A0A1K0H651</accession>
<dbReference type="OrthoDB" id="2554489at2759"/>
<sequence>MIAAHYPTQSRNTKSQDSMVTAARSIIHSIPILSHHGKPSLASASTSSSVESEKSRLIPPILTSAATNIVHSYGSITHRKQEERKEELKRLISRPISQEERIYQTYSQNARSRQEVEERQERVEGEQSMGSVYSTDTWANETDDELDRVSDAFEFNIYCRGEKVKEDRSSIQTFASSERSYTFF</sequence>
<dbReference type="AlphaFoldDB" id="A0A1K0H651"/>
<evidence type="ECO:0000256" key="1">
    <source>
        <dbReference type="SAM" id="MobiDB-lite"/>
    </source>
</evidence>
<name>A0A1K0H651_9BASI</name>
<reference evidence="3" key="3">
    <citation type="submission" date="2018-08" db="EMBL/GenBank/DDBJ databases">
        <authorList>
            <person name="Guldener U."/>
        </authorList>
    </citation>
    <scope>NUCLEOTIDE SEQUENCE</scope>
    <source>
        <strain evidence="3">UB2</strain>
    </source>
</reference>
<dbReference type="EMBL" id="ULHB01000008">
    <property type="protein sequence ID" value="SYW75530.1"/>
    <property type="molecule type" value="Genomic_DNA"/>
</dbReference>
<feature type="region of interest" description="Disordered" evidence="1">
    <location>
        <begin position="36"/>
        <end position="55"/>
    </location>
</feature>
<feature type="region of interest" description="Disordered" evidence="1">
    <location>
        <begin position="1"/>
        <end position="20"/>
    </location>
</feature>
<evidence type="ECO:0000313" key="3">
    <source>
        <dbReference type="EMBL" id="SYW75530.1"/>
    </source>
</evidence>
<organism evidence="2 4">
    <name type="scientific">Ustilago bromivora</name>
    <dbReference type="NCBI Taxonomy" id="307758"/>
    <lineage>
        <taxon>Eukaryota</taxon>
        <taxon>Fungi</taxon>
        <taxon>Dikarya</taxon>
        <taxon>Basidiomycota</taxon>
        <taxon>Ustilaginomycotina</taxon>
        <taxon>Ustilaginomycetes</taxon>
        <taxon>Ustilaginales</taxon>
        <taxon>Ustilaginaceae</taxon>
        <taxon>Ustilago</taxon>
    </lineage>
</organism>
<feature type="compositionally biased region" description="Polar residues" evidence="1">
    <location>
        <begin position="7"/>
        <end position="19"/>
    </location>
</feature>